<feature type="region of interest" description="Disordered" evidence="1">
    <location>
        <begin position="27"/>
        <end position="59"/>
    </location>
</feature>
<evidence type="ECO:0000313" key="2">
    <source>
        <dbReference type="EMBL" id="KAG0566536.1"/>
    </source>
</evidence>
<proteinExistence type="predicted"/>
<evidence type="ECO:0000256" key="1">
    <source>
        <dbReference type="SAM" id="MobiDB-lite"/>
    </source>
</evidence>
<dbReference type="EMBL" id="CM026428">
    <property type="protein sequence ID" value="KAG0566536.1"/>
    <property type="molecule type" value="Genomic_DNA"/>
</dbReference>
<dbReference type="Proteomes" id="UP000822688">
    <property type="component" value="Chromosome 7"/>
</dbReference>
<sequence>MLHYIRCGFGNRRNGLISEKRLMTPDTRQSYTGLETSKTRMRAHGNGYGQPPRLLYSVE</sequence>
<keyword evidence="3" id="KW-1185">Reference proteome</keyword>
<evidence type="ECO:0000313" key="3">
    <source>
        <dbReference type="Proteomes" id="UP000822688"/>
    </source>
</evidence>
<organism evidence="2 3">
    <name type="scientific">Ceratodon purpureus</name>
    <name type="common">Fire moss</name>
    <name type="synonym">Dicranum purpureum</name>
    <dbReference type="NCBI Taxonomy" id="3225"/>
    <lineage>
        <taxon>Eukaryota</taxon>
        <taxon>Viridiplantae</taxon>
        <taxon>Streptophyta</taxon>
        <taxon>Embryophyta</taxon>
        <taxon>Bryophyta</taxon>
        <taxon>Bryophytina</taxon>
        <taxon>Bryopsida</taxon>
        <taxon>Dicranidae</taxon>
        <taxon>Pseudoditrichales</taxon>
        <taxon>Ditrichaceae</taxon>
        <taxon>Ceratodon</taxon>
    </lineage>
</organism>
<gene>
    <name evidence="2" type="ORF">KC19_7G070700</name>
</gene>
<name>A0A8T0H3Q4_CERPU</name>
<reference evidence="2" key="1">
    <citation type="submission" date="2020-06" db="EMBL/GenBank/DDBJ databases">
        <title>WGS assembly of Ceratodon purpureus strain R40.</title>
        <authorList>
            <person name="Carey S.B."/>
            <person name="Jenkins J."/>
            <person name="Shu S."/>
            <person name="Lovell J.T."/>
            <person name="Sreedasyam A."/>
            <person name="Maumus F."/>
            <person name="Tiley G.P."/>
            <person name="Fernandez-Pozo N."/>
            <person name="Barry K."/>
            <person name="Chen C."/>
            <person name="Wang M."/>
            <person name="Lipzen A."/>
            <person name="Daum C."/>
            <person name="Saski C.A."/>
            <person name="Payton A.C."/>
            <person name="Mcbreen J.C."/>
            <person name="Conrad R.E."/>
            <person name="Kollar L.M."/>
            <person name="Olsson S."/>
            <person name="Huttunen S."/>
            <person name="Landis J.B."/>
            <person name="Wickett N.J."/>
            <person name="Johnson M.G."/>
            <person name="Rensing S.A."/>
            <person name="Grimwood J."/>
            <person name="Schmutz J."/>
            <person name="Mcdaniel S.F."/>
        </authorList>
    </citation>
    <scope>NUCLEOTIDE SEQUENCE</scope>
    <source>
        <strain evidence="2">R40</strain>
    </source>
</reference>
<accession>A0A8T0H3Q4</accession>
<protein>
    <submittedName>
        <fullName evidence="2">Uncharacterized protein</fullName>
    </submittedName>
</protein>
<feature type="compositionally biased region" description="Polar residues" evidence="1">
    <location>
        <begin position="27"/>
        <end position="36"/>
    </location>
</feature>
<dbReference type="AlphaFoldDB" id="A0A8T0H3Q4"/>
<comment type="caution">
    <text evidence="2">The sequence shown here is derived from an EMBL/GenBank/DDBJ whole genome shotgun (WGS) entry which is preliminary data.</text>
</comment>